<dbReference type="Proteomes" id="UP000272025">
    <property type="component" value="Unassembled WGS sequence"/>
</dbReference>
<evidence type="ECO:0000313" key="2">
    <source>
        <dbReference type="EMBL" id="ROT37786.1"/>
    </source>
</evidence>
<feature type="region of interest" description="Disordered" evidence="1">
    <location>
        <begin position="128"/>
        <end position="147"/>
    </location>
</feature>
<accession>A0A3N2PTY8</accession>
<evidence type="ECO:0000256" key="1">
    <source>
        <dbReference type="SAM" id="MobiDB-lite"/>
    </source>
</evidence>
<dbReference type="GeneID" id="39582706"/>
<organism evidence="2 3">
    <name type="scientific">Sodiomyces alkalinus (strain CBS 110278 / VKM F-3762 / F11)</name>
    <name type="common">Alkaliphilic filamentous fungus</name>
    <dbReference type="NCBI Taxonomy" id="1314773"/>
    <lineage>
        <taxon>Eukaryota</taxon>
        <taxon>Fungi</taxon>
        <taxon>Dikarya</taxon>
        <taxon>Ascomycota</taxon>
        <taxon>Pezizomycotina</taxon>
        <taxon>Sordariomycetes</taxon>
        <taxon>Hypocreomycetidae</taxon>
        <taxon>Glomerellales</taxon>
        <taxon>Plectosphaerellaceae</taxon>
        <taxon>Sodiomyces</taxon>
    </lineage>
</organism>
<sequence>MNLSDRHIGKGDARECHRHNAVVSPELGCRVAFADGWLRADCVSLWNASFGLTKVVELYMYMGLRSGNMKVVYAYSRELPVFVHAAWKLGWGIWTGPRSHCEMSISREICSRLFRIESEIRPRAIGIHRQGEKNKEQGASHCDGDGDCDKKQSLYTNTRHSKPPPPSSRYALFEEVNRCLCASALPDGHAPWLNQLVPDHMWHIRATSIFSFQDG</sequence>
<dbReference type="AlphaFoldDB" id="A0A3N2PTY8"/>
<evidence type="ECO:0000313" key="3">
    <source>
        <dbReference type="Proteomes" id="UP000272025"/>
    </source>
</evidence>
<protein>
    <submittedName>
        <fullName evidence="2">Uncharacterized protein</fullName>
    </submittedName>
</protein>
<dbReference type="RefSeq" id="XP_028465592.1">
    <property type="nucleotide sequence ID" value="XM_028614228.1"/>
</dbReference>
<gene>
    <name evidence="2" type="ORF">SODALDRAFT_360078</name>
</gene>
<keyword evidence="3" id="KW-1185">Reference proteome</keyword>
<reference evidence="2 3" key="1">
    <citation type="journal article" date="2018" name="Mol. Ecol.">
        <title>The obligate alkalophilic soda-lake fungus Sodiomyces alkalinus has shifted to a protein diet.</title>
        <authorList>
            <person name="Grum-Grzhimaylo A.A."/>
            <person name="Falkoski D.L."/>
            <person name="van den Heuvel J."/>
            <person name="Valero-Jimenez C.A."/>
            <person name="Min B."/>
            <person name="Choi I.G."/>
            <person name="Lipzen A."/>
            <person name="Daum C.G."/>
            <person name="Aanen D.K."/>
            <person name="Tsang A."/>
            <person name="Henrissat B."/>
            <person name="Bilanenko E.N."/>
            <person name="de Vries R.P."/>
            <person name="van Kan J.A.L."/>
            <person name="Grigoriev I.V."/>
            <person name="Debets A.J.M."/>
        </authorList>
    </citation>
    <scope>NUCLEOTIDE SEQUENCE [LARGE SCALE GENOMIC DNA]</scope>
    <source>
        <strain evidence="2 3">F11</strain>
    </source>
</reference>
<dbReference type="EMBL" id="ML119056">
    <property type="protein sequence ID" value="ROT37786.1"/>
    <property type="molecule type" value="Genomic_DNA"/>
</dbReference>
<feature type="compositionally biased region" description="Basic and acidic residues" evidence="1">
    <location>
        <begin position="129"/>
        <end position="147"/>
    </location>
</feature>
<name>A0A3N2PTY8_SODAK</name>
<proteinExistence type="predicted"/>